<dbReference type="OrthoDB" id="127684at2759"/>
<dbReference type="EMBL" id="NBNE01000344">
    <property type="protein sequence ID" value="OWZ20250.1"/>
    <property type="molecule type" value="Genomic_DNA"/>
</dbReference>
<proteinExistence type="predicted"/>
<evidence type="ECO:0000313" key="2">
    <source>
        <dbReference type="Proteomes" id="UP000198211"/>
    </source>
</evidence>
<accession>A0A225WTK4</accession>
<reference evidence="2" key="1">
    <citation type="submission" date="2017-03" db="EMBL/GenBank/DDBJ databases">
        <title>Phytopthora megakarya and P. palmivora, two closely related causual agents of cacao black pod achieved similar genome size and gene model numbers by different mechanisms.</title>
        <authorList>
            <person name="Ali S."/>
            <person name="Shao J."/>
            <person name="Larry D.J."/>
            <person name="Kronmiller B."/>
            <person name="Shen D."/>
            <person name="Strem M.D."/>
            <person name="Melnick R.L."/>
            <person name="Guiltinan M.J."/>
            <person name="Tyler B.M."/>
            <person name="Meinhardt L.W."/>
            <person name="Bailey B.A."/>
        </authorList>
    </citation>
    <scope>NUCLEOTIDE SEQUENCE [LARGE SCALE GENOMIC DNA]</scope>
    <source>
        <strain evidence="2">zdho120</strain>
    </source>
</reference>
<evidence type="ECO:0000313" key="1">
    <source>
        <dbReference type="EMBL" id="OWZ20250.1"/>
    </source>
</evidence>
<protein>
    <submittedName>
        <fullName evidence="1">Uncharacterized protein</fullName>
    </submittedName>
</protein>
<dbReference type="Proteomes" id="UP000198211">
    <property type="component" value="Unassembled WGS sequence"/>
</dbReference>
<comment type="caution">
    <text evidence="1">The sequence shown here is derived from an EMBL/GenBank/DDBJ whole genome shotgun (WGS) entry which is preliminary data.</text>
</comment>
<dbReference type="AlphaFoldDB" id="A0A225WTK4"/>
<sequence>MEKYLSWKKQQIIDRREGRDTIARTDVMLSKSLWQDMHIQQRENREQAGTEQKRLMDAVHSQASNIENLCAILTERSSTSNAHALENQKWRRLKSLDTYLFEAFIQEADYYYARIDEVFADCGMTSQPMSEIHSVRRASPETRIECVQHVHKIIQPFRFEVTCKFLWEGTNVPYRQHAREIYSNVEDVVNTRAMKFRLKKALGNSTFSGLDTDETVWCSIRPCEVESRGTVM</sequence>
<keyword evidence="2" id="KW-1185">Reference proteome</keyword>
<organism evidence="1 2">
    <name type="scientific">Phytophthora megakarya</name>
    <dbReference type="NCBI Taxonomy" id="4795"/>
    <lineage>
        <taxon>Eukaryota</taxon>
        <taxon>Sar</taxon>
        <taxon>Stramenopiles</taxon>
        <taxon>Oomycota</taxon>
        <taxon>Peronosporomycetes</taxon>
        <taxon>Peronosporales</taxon>
        <taxon>Peronosporaceae</taxon>
        <taxon>Phytophthora</taxon>
    </lineage>
</organism>
<gene>
    <name evidence="1" type="ORF">PHMEG_0005352</name>
</gene>
<name>A0A225WTK4_9STRA</name>